<accession>A0ABS7FI59</accession>
<keyword evidence="2" id="KW-1185">Reference proteome</keyword>
<dbReference type="EMBL" id="JAHDTB010000014">
    <property type="protein sequence ID" value="MBW8288988.1"/>
    <property type="molecule type" value="Genomic_DNA"/>
</dbReference>
<sequence>MTQTDPGILIEEYRGYKIICDCNNCNTVTGRFAVITISKINKNIDEIILSAKISIPNGAGLMNYIVEVQSISRKFIDRYIDGEIENK</sequence>
<comment type="caution">
    <text evidence="1">The sequence shown here is derived from an EMBL/GenBank/DDBJ whole genome shotgun (WGS) entry which is preliminary data.</text>
</comment>
<dbReference type="GeneID" id="89685797"/>
<dbReference type="RefSeq" id="WP_146008306.1">
    <property type="nucleotide sequence ID" value="NZ_CP142381.1"/>
</dbReference>
<gene>
    <name evidence="1" type="ORF">KIF53_15250</name>
</gene>
<protein>
    <recommendedName>
        <fullName evidence="3">CENP-V/GFA domain-containing protein</fullName>
    </recommendedName>
</protein>
<evidence type="ECO:0000313" key="1">
    <source>
        <dbReference type="EMBL" id="MBW8288988.1"/>
    </source>
</evidence>
<organism evidence="1 2">
    <name type="scientific">Chromobacterium subtsugae</name>
    <dbReference type="NCBI Taxonomy" id="251747"/>
    <lineage>
        <taxon>Bacteria</taxon>
        <taxon>Pseudomonadati</taxon>
        <taxon>Pseudomonadota</taxon>
        <taxon>Betaproteobacteria</taxon>
        <taxon>Neisseriales</taxon>
        <taxon>Chromobacteriaceae</taxon>
        <taxon>Chromobacterium</taxon>
    </lineage>
</organism>
<dbReference type="Proteomes" id="UP000711178">
    <property type="component" value="Unassembled WGS sequence"/>
</dbReference>
<evidence type="ECO:0008006" key="3">
    <source>
        <dbReference type="Google" id="ProtNLM"/>
    </source>
</evidence>
<evidence type="ECO:0000313" key="2">
    <source>
        <dbReference type="Proteomes" id="UP000711178"/>
    </source>
</evidence>
<name>A0ABS7FI59_9NEIS</name>
<proteinExistence type="predicted"/>
<reference evidence="1 2" key="1">
    <citation type="submission" date="2021-05" db="EMBL/GenBank/DDBJ databases">
        <title>Draft Whole Genome Sequencing Of Biosensor Chromobacterium violaceum Strain CV026 Reveals A Regulatory RNA In Chromobacterium violaceum Phenotype Regulatory Network.</title>
        <authorList>
            <person name="Hong K.W."/>
            <person name="Chan K.G."/>
            <person name="Chang C.-Y."/>
        </authorList>
    </citation>
    <scope>NUCLEOTIDE SEQUENCE [LARGE SCALE GENOMIC DNA]</scope>
    <source>
        <strain evidence="1 2">ATCC 31532</strain>
    </source>
</reference>